<protein>
    <recommendedName>
        <fullName evidence="3">Xcc1710-like domain-containing protein</fullName>
    </recommendedName>
</protein>
<accession>A0A370K6N1</accession>
<dbReference type="RefSeq" id="WP_114825822.1">
    <property type="nucleotide sequence ID" value="NZ_QQSY01000003.1"/>
</dbReference>
<dbReference type="SUPFAM" id="SSF64076">
    <property type="entry name" value="MTH938-like"/>
    <property type="match status" value="1"/>
</dbReference>
<dbReference type="EMBL" id="QQSY01000003">
    <property type="protein sequence ID" value="RDI98306.1"/>
    <property type="molecule type" value="Genomic_DNA"/>
</dbReference>
<evidence type="ECO:0008006" key="3">
    <source>
        <dbReference type="Google" id="ProtNLM"/>
    </source>
</evidence>
<dbReference type="PANTHER" id="PTHR21192:SF2">
    <property type="entry name" value="NADH DEHYDROGENASE [UBIQUINONE] 1 ALPHA SUBCOMPLEX ASSEMBLY FACTOR 3"/>
    <property type="match status" value="1"/>
</dbReference>
<organism evidence="1 2">
    <name type="scientific">Dyella solisilvae</name>
    <dbReference type="NCBI Taxonomy" id="1920168"/>
    <lineage>
        <taxon>Bacteria</taxon>
        <taxon>Pseudomonadati</taxon>
        <taxon>Pseudomonadota</taxon>
        <taxon>Gammaproteobacteria</taxon>
        <taxon>Lysobacterales</taxon>
        <taxon>Rhodanobacteraceae</taxon>
        <taxon>Dyella</taxon>
    </lineage>
</organism>
<dbReference type="InterPro" id="IPR007523">
    <property type="entry name" value="NDUFAF3/AAMDC"/>
</dbReference>
<dbReference type="CDD" id="cd05560">
    <property type="entry name" value="Xcc1710_like"/>
    <property type="match status" value="1"/>
</dbReference>
<comment type="caution">
    <text evidence="1">The sequence shown here is derived from an EMBL/GenBank/DDBJ whole genome shotgun (WGS) entry which is preliminary data.</text>
</comment>
<name>A0A370K6N1_9GAMM</name>
<dbReference type="PANTHER" id="PTHR21192">
    <property type="entry name" value="NUCLEAR PROTEIN E3-3"/>
    <property type="match status" value="1"/>
</dbReference>
<dbReference type="Gene3D" id="3.40.1230.10">
    <property type="entry name" value="MTH938-like"/>
    <property type="match status" value="1"/>
</dbReference>
<dbReference type="Pfam" id="PF04430">
    <property type="entry name" value="DUF498"/>
    <property type="match status" value="1"/>
</dbReference>
<dbReference type="InterPro" id="IPR036748">
    <property type="entry name" value="MTH938-like_sf"/>
</dbReference>
<dbReference type="Proteomes" id="UP000254711">
    <property type="component" value="Unassembled WGS sequence"/>
</dbReference>
<dbReference type="OrthoDB" id="9800373at2"/>
<keyword evidence="2" id="KW-1185">Reference proteome</keyword>
<evidence type="ECO:0000313" key="2">
    <source>
        <dbReference type="Proteomes" id="UP000254711"/>
    </source>
</evidence>
<evidence type="ECO:0000313" key="1">
    <source>
        <dbReference type="EMBL" id="RDI98306.1"/>
    </source>
</evidence>
<sequence length="128" mass="13904">MDLTLDRPGSYLFVRRVDARSITVVDRELTASFLLSPERAVENWPVAASTELNDGHVAAILELKPEVVLLGTGERQVFPPAAFMAGLLRRGVGIEVMDNAAAARTYDLLAGESRRVVVAFILPAEGQK</sequence>
<reference evidence="1 2" key="1">
    <citation type="submission" date="2018-07" db="EMBL/GenBank/DDBJ databases">
        <title>Dyella solisilvae sp. nov., isolated from the pine and broad-leaved mixed forest soil.</title>
        <authorList>
            <person name="Gao Z."/>
            <person name="Qiu L."/>
        </authorList>
    </citation>
    <scope>NUCLEOTIDE SEQUENCE [LARGE SCALE GENOMIC DNA]</scope>
    <source>
        <strain evidence="1 2">DHG54</strain>
    </source>
</reference>
<proteinExistence type="predicted"/>
<dbReference type="AlphaFoldDB" id="A0A370K6N1"/>
<gene>
    <name evidence="1" type="ORF">DVT68_14650</name>
</gene>